<evidence type="ECO:0000313" key="1">
    <source>
        <dbReference type="EMBL" id="KAJ9056208.1"/>
    </source>
</evidence>
<dbReference type="Proteomes" id="UP001165960">
    <property type="component" value="Unassembled WGS sequence"/>
</dbReference>
<keyword evidence="2" id="KW-1185">Reference proteome</keyword>
<organism evidence="1 2">
    <name type="scientific">Entomophthora muscae</name>
    <dbReference type="NCBI Taxonomy" id="34485"/>
    <lineage>
        <taxon>Eukaryota</taxon>
        <taxon>Fungi</taxon>
        <taxon>Fungi incertae sedis</taxon>
        <taxon>Zoopagomycota</taxon>
        <taxon>Entomophthoromycotina</taxon>
        <taxon>Entomophthoromycetes</taxon>
        <taxon>Entomophthorales</taxon>
        <taxon>Entomophthoraceae</taxon>
        <taxon>Entomophthora</taxon>
    </lineage>
</organism>
<evidence type="ECO:0000313" key="2">
    <source>
        <dbReference type="Proteomes" id="UP001165960"/>
    </source>
</evidence>
<protein>
    <submittedName>
        <fullName evidence="1">Uncharacterized protein</fullName>
    </submittedName>
</protein>
<dbReference type="EMBL" id="QTSX02005996">
    <property type="protein sequence ID" value="KAJ9056208.1"/>
    <property type="molecule type" value="Genomic_DNA"/>
</dbReference>
<accession>A0ACC2S1F8</accession>
<gene>
    <name evidence="1" type="ORF">DSO57_1035536</name>
</gene>
<name>A0ACC2S1F8_9FUNG</name>
<sequence length="70" mass="8208">MKKVYNNPDWMKKFGSKALSDIEASITEFQNKELVMCQLLVSQLLDSYDIDDKDAQEWKDEEISSNYIVK</sequence>
<reference evidence="1" key="1">
    <citation type="submission" date="2022-04" db="EMBL/GenBank/DDBJ databases">
        <title>Genome of the entomopathogenic fungus Entomophthora muscae.</title>
        <authorList>
            <person name="Elya C."/>
            <person name="Lovett B.R."/>
            <person name="Lee E."/>
            <person name="Macias A.M."/>
            <person name="Hajek A.E."/>
            <person name="De Bivort B.L."/>
            <person name="Kasson M.T."/>
            <person name="De Fine Licht H.H."/>
            <person name="Stajich J.E."/>
        </authorList>
    </citation>
    <scope>NUCLEOTIDE SEQUENCE</scope>
    <source>
        <strain evidence="1">Berkeley</strain>
    </source>
</reference>
<proteinExistence type="predicted"/>
<comment type="caution">
    <text evidence="1">The sequence shown here is derived from an EMBL/GenBank/DDBJ whole genome shotgun (WGS) entry which is preliminary data.</text>
</comment>